<reference evidence="2" key="1">
    <citation type="journal article" date="2023" name="bioRxiv">
        <title>Complete genome of the Medicago anthracnose fungus, Colletotrichum destructivum, reveals a mini-chromosome-like region within a core chromosome.</title>
        <authorList>
            <person name="Lapalu N."/>
            <person name="Simon A."/>
            <person name="Lu A."/>
            <person name="Plaumann P.-L."/>
            <person name="Amselem J."/>
            <person name="Pigne S."/>
            <person name="Auger A."/>
            <person name="Koch C."/>
            <person name="Dallery J.-F."/>
            <person name="O'Connell R.J."/>
        </authorList>
    </citation>
    <scope>NUCLEOTIDE SEQUENCE [LARGE SCALE GENOMIC DNA]</scope>
    <source>
        <strain evidence="2">CBS 520.97</strain>
    </source>
</reference>
<evidence type="ECO:0000313" key="2">
    <source>
        <dbReference type="Proteomes" id="UP001322277"/>
    </source>
</evidence>
<dbReference type="GO" id="GO:0006367">
    <property type="term" value="P:transcription initiation at RNA polymerase II promoter"/>
    <property type="evidence" value="ECO:0007669"/>
    <property type="project" value="TreeGrafter"/>
</dbReference>
<dbReference type="InterPro" id="IPR039997">
    <property type="entry name" value="TFE"/>
</dbReference>
<accession>A0AAX4J4C6</accession>
<dbReference type="RefSeq" id="XP_062787650.1">
    <property type="nucleotide sequence ID" value="XM_062931599.1"/>
</dbReference>
<protein>
    <submittedName>
        <fullName evidence="1">Transcription factor E</fullName>
    </submittedName>
</protein>
<proteinExistence type="predicted"/>
<dbReference type="PANTHER" id="PTHR13097:SF7">
    <property type="entry name" value="GENERAL TRANSCRIPTION FACTOR IIE SUBUNIT 1"/>
    <property type="match status" value="1"/>
</dbReference>
<sequence length="206" mass="24064">MEDAKTLVKQAVRAFYSPEQVVIIDVLSYHDILSMTQLRSWSITHDQKSLRKACAELERAKLVCTRQLHEDESYIFLDYYQAVHAIQYMVHELRRQVLDENKQVSTTEIVRHYTCPRCTTKWPLIDVIDNADRDAGFLCKRCVTPSILCEEPVRPDPLPRFHKQFAPFIHVLERLDSKSVPRAVFEDLYAQNYPEGGGDTYKRRCS</sequence>
<dbReference type="PANTHER" id="PTHR13097">
    <property type="entry name" value="TRANSCRIPTION INITIATION FACTOR IIE, ALPHA SUBUNIT"/>
    <property type="match status" value="1"/>
</dbReference>
<dbReference type="AlphaFoldDB" id="A0AAX4J4C6"/>
<keyword evidence="2" id="KW-1185">Reference proteome</keyword>
<gene>
    <name evidence="1" type="ORF">CDEST_15443</name>
</gene>
<organism evidence="1 2">
    <name type="scientific">Colletotrichum destructivum</name>
    <dbReference type="NCBI Taxonomy" id="34406"/>
    <lineage>
        <taxon>Eukaryota</taxon>
        <taxon>Fungi</taxon>
        <taxon>Dikarya</taxon>
        <taxon>Ascomycota</taxon>
        <taxon>Pezizomycotina</taxon>
        <taxon>Sordariomycetes</taxon>
        <taxon>Hypocreomycetidae</taxon>
        <taxon>Glomerellales</taxon>
        <taxon>Glomerellaceae</taxon>
        <taxon>Colletotrichum</taxon>
        <taxon>Colletotrichum destructivum species complex</taxon>
    </lineage>
</organism>
<name>A0AAX4J4C6_9PEZI</name>
<evidence type="ECO:0000313" key="1">
    <source>
        <dbReference type="EMBL" id="WQF90429.1"/>
    </source>
</evidence>
<dbReference type="EMBL" id="CP137315">
    <property type="protein sequence ID" value="WQF90429.1"/>
    <property type="molecule type" value="Genomic_DNA"/>
</dbReference>
<dbReference type="Proteomes" id="UP001322277">
    <property type="component" value="Chromosome 11"/>
</dbReference>
<dbReference type="GeneID" id="87951943"/>
<dbReference type="KEGG" id="cdet:87951943"/>
<dbReference type="GO" id="GO:0005673">
    <property type="term" value="C:transcription factor TFIIE complex"/>
    <property type="evidence" value="ECO:0007669"/>
    <property type="project" value="TreeGrafter"/>
</dbReference>